<dbReference type="RefSeq" id="WP_109588587.1">
    <property type="nucleotide sequence ID" value="NZ_BONA01000020.1"/>
</dbReference>
<reference evidence="3 4" key="1">
    <citation type="submission" date="2018-05" db="EMBL/GenBank/DDBJ databases">
        <title>Genomic Encyclopedia of Archaeal and Bacterial Type Strains, Phase II (KMG-II): from individual species to whole genera.</title>
        <authorList>
            <person name="Goeker M."/>
        </authorList>
    </citation>
    <scope>NUCLEOTIDE SEQUENCE [LARGE SCALE GENOMIC DNA]</scope>
    <source>
        <strain evidence="3 4">DSM 45184</strain>
    </source>
</reference>
<comment type="caution">
    <text evidence="3">The sequence shown here is derived from an EMBL/GenBank/DDBJ whole genome shotgun (WGS) entry which is preliminary data.</text>
</comment>
<feature type="region of interest" description="Disordered" evidence="1">
    <location>
        <begin position="28"/>
        <end position="63"/>
    </location>
</feature>
<evidence type="ECO:0000313" key="4">
    <source>
        <dbReference type="Proteomes" id="UP000245697"/>
    </source>
</evidence>
<evidence type="ECO:0000313" key="3">
    <source>
        <dbReference type="EMBL" id="PWK52157.1"/>
    </source>
</evidence>
<dbReference type="EMBL" id="QGGR01000001">
    <property type="protein sequence ID" value="PWK52157.1"/>
    <property type="molecule type" value="Genomic_DNA"/>
</dbReference>
<sequence>MTGSRPARHVSAAALAVIVAALAGCTPGDDEQSTVVGTPATSAATVSPPPATSAEPRPGDDRQTIEYRDVQVDVPADWVRAESRGCEFEFVQWQPAGSPPCRLTTGVVFYGAATFDPAHRPGVQKGKGDTWVGYVYAGDLAVYAAGPDRALVQDVLDTARPPAPR</sequence>
<gene>
    <name evidence="3" type="ORF">BC793_101166</name>
</gene>
<evidence type="ECO:0008006" key="5">
    <source>
        <dbReference type="Google" id="ProtNLM"/>
    </source>
</evidence>
<feature type="compositionally biased region" description="Low complexity" evidence="1">
    <location>
        <begin position="33"/>
        <end position="46"/>
    </location>
</feature>
<dbReference type="PROSITE" id="PS51257">
    <property type="entry name" value="PROKAR_LIPOPROTEIN"/>
    <property type="match status" value="1"/>
</dbReference>
<accession>A0A316GC90</accession>
<keyword evidence="4" id="KW-1185">Reference proteome</keyword>
<protein>
    <recommendedName>
        <fullName evidence="5">Secreted protein</fullName>
    </recommendedName>
</protein>
<dbReference type="OrthoDB" id="3786561at2"/>
<dbReference type="Proteomes" id="UP000245697">
    <property type="component" value="Unassembled WGS sequence"/>
</dbReference>
<organism evidence="3 4">
    <name type="scientific">Actinoplanes xinjiangensis</name>
    <dbReference type="NCBI Taxonomy" id="512350"/>
    <lineage>
        <taxon>Bacteria</taxon>
        <taxon>Bacillati</taxon>
        <taxon>Actinomycetota</taxon>
        <taxon>Actinomycetes</taxon>
        <taxon>Micromonosporales</taxon>
        <taxon>Micromonosporaceae</taxon>
        <taxon>Actinoplanes</taxon>
    </lineage>
</organism>
<feature type="chain" id="PRO_5038444521" description="Secreted protein" evidence="2">
    <location>
        <begin position="24"/>
        <end position="165"/>
    </location>
</feature>
<dbReference type="AlphaFoldDB" id="A0A316GC90"/>
<evidence type="ECO:0000256" key="1">
    <source>
        <dbReference type="SAM" id="MobiDB-lite"/>
    </source>
</evidence>
<keyword evidence="2" id="KW-0732">Signal</keyword>
<proteinExistence type="predicted"/>
<feature type="signal peptide" evidence="2">
    <location>
        <begin position="1"/>
        <end position="23"/>
    </location>
</feature>
<evidence type="ECO:0000256" key="2">
    <source>
        <dbReference type="SAM" id="SignalP"/>
    </source>
</evidence>
<name>A0A316GC90_9ACTN</name>